<feature type="region of interest" description="Disordered" evidence="1">
    <location>
        <begin position="1"/>
        <end position="80"/>
    </location>
</feature>
<feature type="region of interest" description="Disordered" evidence="1">
    <location>
        <begin position="272"/>
        <end position="305"/>
    </location>
</feature>
<organism evidence="2 3">
    <name type="scientific">Baudoinia panamericana (strain UAMH 10762)</name>
    <name type="common">Angels' share fungus</name>
    <name type="synonym">Baudoinia compniacensis (strain UAMH 10762)</name>
    <dbReference type="NCBI Taxonomy" id="717646"/>
    <lineage>
        <taxon>Eukaryota</taxon>
        <taxon>Fungi</taxon>
        <taxon>Dikarya</taxon>
        <taxon>Ascomycota</taxon>
        <taxon>Pezizomycotina</taxon>
        <taxon>Dothideomycetes</taxon>
        <taxon>Dothideomycetidae</taxon>
        <taxon>Mycosphaerellales</taxon>
        <taxon>Teratosphaeriaceae</taxon>
        <taxon>Baudoinia</taxon>
    </lineage>
</organism>
<dbReference type="GeneID" id="19117102"/>
<accession>M2N216</accession>
<evidence type="ECO:0000313" key="3">
    <source>
        <dbReference type="Proteomes" id="UP000011761"/>
    </source>
</evidence>
<dbReference type="EMBL" id="KB445561">
    <property type="protein sequence ID" value="EMC92715.1"/>
    <property type="molecule type" value="Genomic_DNA"/>
</dbReference>
<feature type="compositionally biased region" description="Polar residues" evidence="1">
    <location>
        <begin position="1"/>
        <end position="13"/>
    </location>
</feature>
<dbReference type="HOGENOM" id="CLU_033838_0_0_1"/>
<evidence type="ECO:0000256" key="1">
    <source>
        <dbReference type="SAM" id="MobiDB-lite"/>
    </source>
</evidence>
<dbReference type="Proteomes" id="UP000011761">
    <property type="component" value="Unassembled WGS sequence"/>
</dbReference>
<reference evidence="2 3" key="1">
    <citation type="journal article" date="2012" name="PLoS Pathog.">
        <title>Diverse lifestyles and strategies of plant pathogenesis encoded in the genomes of eighteen Dothideomycetes fungi.</title>
        <authorList>
            <person name="Ohm R.A."/>
            <person name="Feau N."/>
            <person name="Henrissat B."/>
            <person name="Schoch C.L."/>
            <person name="Horwitz B.A."/>
            <person name="Barry K.W."/>
            <person name="Condon B.J."/>
            <person name="Copeland A.C."/>
            <person name="Dhillon B."/>
            <person name="Glaser F."/>
            <person name="Hesse C.N."/>
            <person name="Kosti I."/>
            <person name="LaButti K."/>
            <person name="Lindquist E.A."/>
            <person name="Lucas S."/>
            <person name="Salamov A.A."/>
            <person name="Bradshaw R.E."/>
            <person name="Ciuffetti L."/>
            <person name="Hamelin R.C."/>
            <person name="Kema G.H.J."/>
            <person name="Lawrence C."/>
            <person name="Scott J.A."/>
            <person name="Spatafora J.W."/>
            <person name="Turgeon B.G."/>
            <person name="de Wit P.J.G.M."/>
            <person name="Zhong S."/>
            <person name="Goodwin S.B."/>
            <person name="Grigoriev I.V."/>
        </authorList>
    </citation>
    <scope>NUCLEOTIDE SEQUENCE [LARGE SCALE GENOMIC DNA]</scope>
    <source>
        <strain evidence="2 3">UAMH 10762</strain>
    </source>
</reference>
<dbReference type="RefSeq" id="XP_007679978.1">
    <property type="nucleotide sequence ID" value="XM_007681788.1"/>
</dbReference>
<feature type="region of interest" description="Disordered" evidence="1">
    <location>
        <begin position="197"/>
        <end position="219"/>
    </location>
</feature>
<proteinExistence type="predicted"/>
<dbReference type="OrthoDB" id="3557758at2759"/>
<dbReference type="KEGG" id="bcom:BAUCODRAFT_77545"/>
<name>M2N216_BAUPA</name>
<gene>
    <name evidence="2" type="ORF">BAUCODRAFT_77545</name>
</gene>
<keyword evidence="3" id="KW-1185">Reference proteome</keyword>
<dbReference type="OMA" id="YWTGRFS"/>
<sequence length="459" mass="50851">MPPAPSYTSTRNSYICLPDDPVGGMPRSRTFSNLPLPTRARRNAPMAPSKSQSRLPTALLPSTRLPSPPVSHRKYSHSRLAPTEVSMKPSLIRNRAKRSDTEPLLPLNVDLATNMGRATAFKENLTLSPVKPLPSMSMFDNKDLYGSSLPSRNYAGRHGWAPSSDSCEQLLPQRKWSLLKVSTIPLKLHAAKLSYSSPASRPSRERTAIPGRPQPAQRWNSQPILTNITNRRPSRHGQIPERRLMSEVQPVVLLPTPRTPLATEALTGSKVKSAVSSSRPANKVPSLTPFLPKPNSNPNHPTPNPSTQAIYTPKPIPYWCGRFAALTDRYHNDELATNLHLSKSDSDKMHSPEANTRRMRRAMEYLHSLCASQEARESFVVFQLQFAAVTGSAELARPMMVNLPPVRRVAVSGRQDVSGEAREVCEGVVEKSNGLGWGDGRKGTFVERLFGRHRRSLVL</sequence>
<dbReference type="eggNOG" id="ENOG502TKFR">
    <property type="taxonomic scope" value="Eukaryota"/>
</dbReference>
<protein>
    <submittedName>
        <fullName evidence="2">Uncharacterized protein</fullName>
    </submittedName>
</protein>
<evidence type="ECO:0000313" key="2">
    <source>
        <dbReference type="EMBL" id="EMC92715.1"/>
    </source>
</evidence>
<dbReference type="AlphaFoldDB" id="M2N216"/>